<evidence type="ECO:0000313" key="3">
    <source>
        <dbReference type="Proteomes" id="UP000295620"/>
    </source>
</evidence>
<dbReference type="Pfam" id="PF16400">
    <property type="entry name" value="DUF5008"/>
    <property type="match status" value="1"/>
</dbReference>
<protein>
    <submittedName>
        <fullName evidence="2">Beta-propeller uncharacterized protein DUF5122</fullName>
    </submittedName>
</protein>
<dbReference type="Gene3D" id="2.80.10.50">
    <property type="match status" value="2"/>
</dbReference>
<dbReference type="PROSITE" id="PS51257">
    <property type="entry name" value="PROKAR_LIPOPROTEIN"/>
    <property type="match status" value="1"/>
</dbReference>
<comment type="caution">
    <text evidence="2">The sequence shown here is derived from an EMBL/GenBank/DDBJ whole genome shotgun (WGS) entry which is preliminary data.</text>
</comment>
<organism evidence="2 3">
    <name type="scientific">Pedobacter metabolipauper</name>
    <dbReference type="NCBI Taxonomy" id="425513"/>
    <lineage>
        <taxon>Bacteria</taxon>
        <taxon>Pseudomonadati</taxon>
        <taxon>Bacteroidota</taxon>
        <taxon>Sphingobacteriia</taxon>
        <taxon>Sphingobacteriales</taxon>
        <taxon>Sphingobacteriaceae</taxon>
        <taxon>Pedobacter</taxon>
    </lineage>
</organism>
<dbReference type="RefSeq" id="WP_243732602.1">
    <property type="nucleotide sequence ID" value="NZ_SNYC01000009.1"/>
</dbReference>
<gene>
    <name evidence="2" type="ORF">ATK78_4429</name>
</gene>
<dbReference type="EMBL" id="SNYC01000009">
    <property type="protein sequence ID" value="TDQ06359.1"/>
    <property type="molecule type" value="Genomic_DNA"/>
</dbReference>
<dbReference type="AlphaFoldDB" id="A0A4R6SQE9"/>
<evidence type="ECO:0000259" key="1">
    <source>
        <dbReference type="Pfam" id="PF16400"/>
    </source>
</evidence>
<keyword evidence="3" id="KW-1185">Reference proteome</keyword>
<reference evidence="2 3" key="1">
    <citation type="submission" date="2019-03" db="EMBL/GenBank/DDBJ databases">
        <title>Genomic Encyclopedia of Archaeal and Bacterial Type Strains, Phase II (KMG-II): from individual species to whole genera.</title>
        <authorList>
            <person name="Goeker M."/>
        </authorList>
    </citation>
    <scope>NUCLEOTIDE SEQUENCE [LARGE SCALE GENOMIC DNA]</scope>
    <source>
        <strain evidence="2 3">DSM 19035</strain>
    </source>
</reference>
<dbReference type="InterPro" id="IPR032175">
    <property type="entry name" value="DUF5008"/>
</dbReference>
<evidence type="ECO:0000313" key="2">
    <source>
        <dbReference type="EMBL" id="TDQ06359.1"/>
    </source>
</evidence>
<proteinExistence type="predicted"/>
<dbReference type="InterPro" id="IPR013783">
    <property type="entry name" value="Ig-like_fold"/>
</dbReference>
<name>A0A4R6SQE9_9SPHI</name>
<dbReference type="Pfam" id="PF17164">
    <property type="entry name" value="DUF5122"/>
    <property type="match status" value="2"/>
</dbReference>
<dbReference type="InterPro" id="IPR013431">
    <property type="entry name" value="Delta_60_rpt"/>
</dbReference>
<dbReference type="Proteomes" id="UP000295620">
    <property type="component" value="Unassembled WGS sequence"/>
</dbReference>
<dbReference type="Gene3D" id="2.60.40.10">
    <property type="entry name" value="Immunoglobulins"/>
    <property type="match status" value="1"/>
</dbReference>
<feature type="domain" description="DUF5008" evidence="1">
    <location>
        <begin position="23"/>
        <end position="115"/>
    </location>
</feature>
<accession>A0A4R6SQE9</accession>
<sequence>MKFRIIVFAYLLLVLAGCKETEEVFDPPYQGGKEALGIKINETQLPVPAEGLPGSTVQVAATGLLPYKDKLVFMFNGEPAEVLEVTTTGIKAKVPNNASSGVTSVMVDDKIIFGPIFKVQGLIAFDPTFRVINGTNAEINQYLELPEGKYYFVGGFTNYDNKGVVVPINRIVRTSLDGDIDRTLRSGYAANGPLDGIVPLGNQFIISGSFSGYNQRTESISNITRINSNGSIDTMGIKTFRPVPKPDTIKYFPRFNGGTNSSITRLYNYQDKIIGTGNFRYYVKRTYDKSNFYQTKDTIILDSTEVRQVIRFNGDGSLDKSYRFNIAANKSLSAGNGNVTSYMHTDGSNAGKLLLFGSFTTFDDAPANYITRLNPDGTKDPGFNPGSGTNVEIGKVTYSAVTKKYMVTGRFKTYNGTVSESMAMVNLDGTIDNSFVPKAVTGGFVRGASQLSDGLIVVYGDFKKYGEYTRNGFMILKANGELAPGYNATGIFNGNISHVIETKSADGKRALLLIGSFNRFDNLQVSNIIRLIIE</sequence>